<feature type="transmembrane region" description="Helical" evidence="1">
    <location>
        <begin position="6"/>
        <end position="29"/>
    </location>
</feature>
<sequence>MEVKWINGVLLTLMVIFIIMIIVMLINTIKESKAEKLRNTDFDLSCKRIEGQLRKNGINIDTFNMTTEERFKWEQEDTDISAIIEEFREKHYTEADIKSILSHYHGHI</sequence>
<accession>A0A8S5VGR9</accession>
<organism evidence="2">
    <name type="scientific">Myoviridae sp. ctkfK18</name>
    <dbReference type="NCBI Taxonomy" id="2825165"/>
    <lineage>
        <taxon>Viruses</taxon>
        <taxon>Duplodnaviria</taxon>
        <taxon>Heunggongvirae</taxon>
        <taxon>Uroviricota</taxon>
        <taxon>Caudoviricetes</taxon>
    </lineage>
</organism>
<evidence type="ECO:0000256" key="1">
    <source>
        <dbReference type="SAM" id="Phobius"/>
    </source>
</evidence>
<keyword evidence="1" id="KW-1133">Transmembrane helix</keyword>
<evidence type="ECO:0000313" key="2">
    <source>
        <dbReference type="EMBL" id="DAG05908.1"/>
    </source>
</evidence>
<dbReference type="EMBL" id="BK016265">
    <property type="protein sequence ID" value="DAG05908.1"/>
    <property type="molecule type" value="Genomic_DNA"/>
</dbReference>
<protein>
    <submittedName>
        <fullName evidence="2">Uncharacterized protein</fullName>
    </submittedName>
</protein>
<keyword evidence="1" id="KW-0472">Membrane</keyword>
<reference evidence="2" key="1">
    <citation type="journal article" date="2021" name="Proc. Natl. Acad. Sci. U.S.A.">
        <title>A Catalog of Tens of Thousands of Viruses from Human Metagenomes Reveals Hidden Associations with Chronic Diseases.</title>
        <authorList>
            <person name="Tisza M.J."/>
            <person name="Buck C.B."/>
        </authorList>
    </citation>
    <scope>NUCLEOTIDE SEQUENCE</scope>
    <source>
        <strain evidence="2">CtkfK18</strain>
    </source>
</reference>
<name>A0A8S5VGR9_9CAUD</name>
<proteinExistence type="predicted"/>
<keyword evidence="1" id="KW-0812">Transmembrane</keyword>